<feature type="transmembrane region" description="Helical" evidence="5">
    <location>
        <begin position="27"/>
        <end position="51"/>
    </location>
</feature>
<proteinExistence type="predicted"/>
<feature type="transmembrane region" description="Helical" evidence="5">
    <location>
        <begin position="136"/>
        <end position="158"/>
    </location>
</feature>
<dbReference type="Gene3D" id="1.20.1560.10">
    <property type="entry name" value="ABC transporter type 1, transmembrane domain"/>
    <property type="match status" value="1"/>
</dbReference>
<keyword evidence="4 5" id="KW-0472">Membrane</keyword>
<evidence type="ECO:0000259" key="6">
    <source>
        <dbReference type="PROSITE" id="PS50893"/>
    </source>
</evidence>
<reference evidence="8" key="1">
    <citation type="submission" date="2020-09" db="EMBL/GenBank/DDBJ databases">
        <authorList>
            <person name="Kim M.K."/>
        </authorList>
    </citation>
    <scope>NUCLEOTIDE SEQUENCE</scope>
    <source>
        <strain evidence="8">BT664</strain>
    </source>
</reference>
<keyword evidence="3 5" id="KW-1133">Transmembrane helix</keyword>
<dbReference type="GO" id="GO:0005524">
    <property type="term" value="F:ATP binding"/>
    <property type="evidence" value="ECO:0007669"/>
    <property type="project" value="UniProtKB-KW"/>
</dbReference>
<feature type="transmembrane region" description="Helical" evidence="5">
    <location>
        <begin position="63"/>
        <end position="88"/>
    </location>
</feature>
<dbReference type="Proteomes" id="UP000612233">
    <property type="component" value="Unassembled WGS sequence"/>
</dbReference>
<dbReference type="PROSITE" id="PS50929">
    <property type="entry name" value="ABC_TM1F"/>
    <property type="match status" value="1"/>
</dbReference>
<dbReference type="InterPro" id="IPR027417">
    <property type="entry name" value="P-loop_NTPase"/>
</dbReference>
<evidence type="ECO:0000256" key="1">
    <source>
        <dbReference type="ARBA" id="ARBA00004651"/>
    </source>
</evidence>
<dbReference type="Gene3D" id="3.40.50.300">
    <property type="entry name" value="P-loop containing nucleotide triphosphate hydrolases"/>
    <property type="match status" value="1"/>
</dbReference>
<dbReference type="GO" id="GO:0005886">
    <property type="term" value="C:plasma membrane"/>
    <property type="evidence" value="ECO:0007669"/>
    <property type="project" value="UniProtKB-SubCell"/>
</dbReference>
<dbReference type="Pfam" id="PF00664">
    <property type="entry name" value="ABC_membrane"/>
    <property type="match status" value="1"/>
</dbReference>
<dbReference type="PANTHER" id="PTHR43394:SF4">
    <property type="entry name" value="TOXIN SECRETION ABC TRANSPORTER ATP-BINDING PROTEIN"/>
    <property type="match status" value="1"/>
</dbReference>
<sequence length="577" mass="62876">MATASVSSLTPGQRLWRLLGAERRDIGYLYVYAAFTGLISLTLPLGVQSVIGFVSSGAVSTSLIVLIGFIVVGTLLVGALQVMQVYLVEFMQQRLFARVALDFAVRLPRVRTESLDGQYLPELMNRLLDTPTLQKGLATLLMEISAAVLQILFGLLLLSFYHPVFIAFGLLLLALLALMIRVTGPKGLSTSLTESKYKYRVVAWLEDVARTVHTFRHPPRQEMALRRTDTLVDGYLVARQSHFRVLLTQYWGFVAFKTLITAALLTIGCWLLLSKQINIGQFVAAEIVIILTINAVEKVLLKLDVVYDALTSLDKIGHVLDLPLVGECPATGLALGLTSAGLNVELRHLSYTYPGGKKPAVQNLDLVIRAGEHVGLTGFDGSGKTSLLRVLAGLLEGYTGLVAYDSLAMQDLTADALGRSVGDNIAHQGLFEGTLLQNLTLEQSDISTDDVAWALELVGLRDEVYTRPQGLSTPLGIGVPLTDSTRQKLLLARALVRRPRLLLLDGFLPGVEPAERQRVLSRVLAPAHPWTVLLASGDPRVLALCPRLLVLRQGQLVADGAHADVLRQPELRPLLAE</sequence>
<protein>
    <submittedName>
        <fullName evidence="8">ABC transporter ATP-binding protein</fullName>
    </submittedName>
</protein>
<dbReference type="PANTHER" id="PTHR43394">
    <property type="entry name" value="ATP-DEPENDENT PERMEASE MDL1, MITOCHONDRIAL"/>
    <property type="match status" value="1"/>
</dbReference>
<comment type="caution">
    <text evidence="8">The sequence shown here is derived from an EMBL/GenBank/DDBJ whole genome shotgun (WGS) entry which is preliminary data.</text>
</comment>
<accession>A0A927BBD2</accession>
<name>A0A927BBD2_9BACT</name>
<dbReference type="RefSeq" id="WP_191004454.1">
    <property type="nucleotide sequence ID" value="NZ_JACXAD010000006.1"/>
</dbReference>
<dbReference type="PROSITE" id="PS50893">
    <property type="entry name" value="ABC_TRANSPORTER_2"/>
    <property type="match status" value="1"/>
</dbReference>
<comment type="subcellular location">
    <subcellularLocation>
        <location evidence="1">Cell membrane</location>
        <topology evidence="1">Multi-pass membrane protein</topology>
    </subcellularLocation>
</comment>
<dbReference type="InterPro" id="IPR036640">
    <property type="entry name" value="ABC1_TM_sf"/>
</dbReference>
<evidence type="ECO:0000256" key="5">
    <source>
        <dbReference type="SAM" id="Phobius"/>
    </source>
</evidence>
<dbReference type="Pfam" id="PF00005">
    <property type="entry name" value="ABC_tran"/>
    <property type="match status" value="1"/>
</dbReference>
<dbReference type="InterPro" id="IPR011527">
    <property type="entry name" value="ABC1_TM_dom"/>
</dbReference>
<feature type="transmembrane region" description="Helical" evidence="5">
    <location>
        <begin position="250"/>
        <end position="273"/>
    </location>
</feature>
<dbReference type="InterPro" id="IPR039421">
    <property type="entry name" value="Type_1_exporter"/>
</dbReference>
<evidence type="ECO:0000256" key="2">
    <source>
        <dbReference type="ARBA" id="ARBA00022692"/>
    </source>
</evidence>
<dbReference type="SUPFAM" id="SSF90123">
    <property type="entry name" value="ABC transporter transmembrane region"/>
    <property type="match status" value="1"/>
</dbReference>
<dbReference type="EMBL" id="JACXAD010000006">
    <property type="protein sequence ID" value="MBD2767632.1"/>
    <property type="molecule type" value="Genomic_DNA"/>
</dbReference>
<dbReference type="AlphaFoldDB" id="A0A927BBD2"/>
<organism evidence="8 9">
    <name type="scientific">Hymenobacter montanus</name>
    <dbReference type="NCBI Taxonomy" id="2771359"/>
    <lineage>
        <taxon>Bacteria</taxon>
        <taxon>Pseudomonadati</taxon>
        <taxon>Bacteroidota</taxon>
        <taxon>Cytophagia</taxon>
        <taxon>Cytophagales</taxon>
        <taxon>Hymenobacteraceae</taxon>
        <taxon>Hymenobacter</taxon>
    </lineage>
</organism>
<feature type="domain" description="ABC transporter" evidence="6">
    <location>
        <begin position="344"/>
        <end position="577"/>
    </location>
</feature>
<dbReference type="GO" id="GO:0015421">
    <property type="term" value="F:ABC-type oligopeptide transporter activity"/>
    <property type="evidence" value="ECO:0007669"/>
    <property type="project" value="TreeGrafter"/>
</dbReference>
<evidence type="ECO:0000313" key="8">
    <source>
        <dbReference type="EMBL" id="MBD2767632.1"/>
    </source>
</evidence>
<evidence type="ECO:0000256" key="4">
    <source>
        <dbReference type="ARBA" id="ARBA00023136"/>
    </source>
</evidence>
<evidence type="ECO:0000256" key="3">
    <source>
        <dbReference type="ARBA" id="ARBA00022989"/>
    </source>
</evidence>
<feature type="domain" description="ABC transmembrane type-1" evidence="7">
    <location>
        <begin position="31"/>
        <end position="285"/>
    </location>
</feature>
<keyword evidence="9" id="KW-1185">Reference proteome</keyword>
<feature type="transmembrane region" description="Helical" evidence="5">
    <location>
        <begin position="164"/>
        <end position="182"/>
    </location>
</feature>
<keyword evidence="2 5" id="KW-0812">Transmembrane</keyword>
<keyword evidence="8" id="KW-0067">ATP-binding</keyword>
<evidence type="ECO:0000313" key="9">
    <source>
        <dbReference type="Proteomes" id="UP000612233"/>
    </source>
</evidence>
<dbReference type="GO" id="GO:0016887">
    <property type="term" value="F:ATP hydrolysis activity"/>
    <property type="evidence" value="ECO:0007669"/>
    <property type="project" value="InterPro"/>
</dbReference>
<dbReference type="SUPFAM" id="SSF52540">
    <property type="entry name" value="P-loop containing nucleoside triphosphate hydrolases"/>
    <property type="match status" value="1"/>
</dbReference>
<evidence type="ECO:0000259" key="7">
    <source>
        <dbReference type="PROSITE" id="PS50929"/>
    </source>
</evidence>
<dbReference type="InterPro" id="IPR003439">
    <property type="entry name" value="ABC_transporter-like_ATP-bd"/>
</dbReference>
<gene>
    <name evidence="8" type="ORF">IC235_06980</name>
</gene>
<keyword evidence="8" id="KW-0547">Nucleotide-binding</keyword>